<protein>
    <submittedName>
        <fullName evidence="1">Uncharacterized protein</fullName>
    </submittedName>
</protein>
<accession>A0A8C5ATF5</accession>
<dbReference type="AlphaFoldDB" id="A0A8C5ATF5"/>
<evidence type="ECO:0000313" key="2">
    <source>
        <dbReference type="Proteomes" id="UP000694546"/>
    </source>
</evidence>
<dbReference type="Proteomes" id="UP000694546">
    <property type="component" value="Chromosome 12"/>
</dbReference>
<dbReference type="CDD" id="cd23767">
    <property type="entry name" value="IQCD"/>
    <property type="match status" value="1"/>
</dbReference>
<dbReference type="InterPro" id="IPR000048">
    <property type="entry name" value="IQ_motif_EF-hand-BS"/>
</dbReference>
<dbReference type="Pfam" id="PF00612">
    <property type="entry name" value="IQ"/>
    <property type="match status" value="1"/>
</dbReference>
<dbReference type="OMA" id="MDPNCNS"/>
<sequence>HIWRNQGVVIRSPEDIMDIIDNEPEMLEAAVRIQAAFKGYKARKDMRPVFKESPRETKIEERFTFFFV</sequence>
<dbReference type="PROSITE" id="PS50096">
    <property type="entry name" value="IQ"/>
    <property type="match status" value="1"/>
</dbReference>
<proteinExistence type="predicted"/>
<keyword evidence="2" id="KW-1185">Reference proteome</keyword>
<name>A0A8C5ATF5_GADMO</name>
<dbReference type="Gene3D" id="1.20.5.190">
    <property type="match status" value="1"/>
</dbReference>
<dbReference type="GeneTree" id="ENSGT00940000177117"/>
<evidence type="ECO:0000313" key="1">
    <source>
        <dbReference type="Ensembl" id="ENSGMOP00000034319.1"/>
    </source>
</evidence>
<dbReference type="SMART" id="SM00015">
    <property type="entry name" value="IQ"/>
    <property type="match status" value="1"/>
</dbReference>
<reference evidence="1" key="2">
    <citation type="submission" date="2025-09" db="UniProtKB">
        <authorList>
            <consortium name="Ensembl"/>
        </authorList>
    </citation>
    <scope>IDENTIFICATION</scope>
</reference>
<reference evidence="1" key="1">
    <citation type="submission" date="2025-08" db="UniProtKB">
        <authorList>
            <consortium name="Ensembl"/>
        </authorList>
    </citation>
    <scope>IDENTIFICATION</scope>
</reference>
<organism evidence="1 2">
    <name type="scientific">Gadus morhua</name>
    <name type="common">Atlantic cod</name>
    <dbReference type="NCBI Taxonomy" id="8049"/>
    <lineage>
        <taxon>Eukaryota</taxon>
        <taxon>Metazoa</taxon>
        <taxon>Chordata</taxon>
        <taxon>Craniata</taxon>
        <taxon>Vertebrata</taxon>
        <taxon>Euteleostomi</taxon>
        <taxon>Actinopterygii</taxon>
        <taxon>Neopterygii</taxon>
        <taxon>Teleostei</taxon>
        <taxon>Neoteleostei</taxon>
        <taxon>Acanthomorphata</taxon>
        <taxon>Zeiogadaria</taxon>
        <taxon>Gadariae</taxon>
        <taxon>Gadiformes</taxon>
        <taxon>Gadoidei</taxon>
        <taxon>Gadidae</taxon>
        <taxon>Gadus</taxon>
    </lineage>
</organism>
<dbReference type="Ensembl" id="ENSGMOT00000053845.1">
    <property type="protein sequence ID" value="ENSGMOP00000034319.1"/>
    <property type="gene ID" value="ENSGMOG00000030379.1"/>
</dbReference>